<gene>
    <name evidence="3" type="ORF">HNP48_006821</name>
</gene>
<dbReference type="RefSeq" id="WP_184865774.1">
    <property type="nucleotide sequence ID" value="NZ_JACHLK010000028.1"/>
</dbReference>
<keyword evidence="4" id="KW-1185">Reference proteome</keyword>
<comment type="caution">
    <text evidence="3">The sequence shown here is derived from an EMBL/GenBank/DDBJ whole genome shotgun (WGS) entry which is preliminary data.</text>
</comment>
<dbReference type="AlphaFoldDB" id="A0A7X0PLE0"/>
<reference evidence="3 4" key="1">
    <citation type="submission" date="2020-08" db="EMBL/GenBank/DDBJ databases">
        <title>Functional genomics of gut bacteria from endangered species of beetles.</title>
        <authorList>
            <person name="Carlos-Shanley C."/>
        </authorList>
    </citation>
    <scope>NUCLEOTIDE SEQUENCE [LARGE SCALE GENOMIC DNA]</scope>
    <source>
        <strain evidence="3 4">S00198</strain>
    </source>
</reference>
<dbReference type="InterPro" id="IPR021994">
    <property type="entry name" value="DUF3592"/>
</dbReference>
<keyword evidence="1" id="KW-0472">Membrane</keyword>
<feature type="transmembrane region" description="Helical" evidence="1">
    <location>
        <begin position="17"/>
        <end position="44"/>
    </location>
</feature>
<feature type="transmembrane region" description="Helical" evidence="1">
    <location>
        <begin position="151"/>
        <end position="171"/>
    </location>
</feature>
<evidence type="ECO:0000313" key="3">
    <source>
        <dbReference type="EMBL" id="MBB6564095.1"/>
    </source>
</evidence>
<evidence type="ECO:0000313" key="4">
    <source>
        <dbReference type="Proteomes" id="UP000575083"/>
    </source>
</evidence>
<evidence type="ECO:0000259" key="2">
    <source>
        <dbReference type="Pfam" id="PF12158"/>
    </source>
</evidence>
<feature type="transmembrane region" description="Helical" evidence="1">
    <location>
        <begin position="216"/>
        <end position="239"/>
    </location>
</feature>
<dbReference type="Pfam" id="PF12158">
    <property type="entry name" value="DUF3592"/>
    <property type="match status" value="1"/>
</dbReference>
<dbReference type="Proteomes" id="UP000575083">
    <property type="component" value="Unassembled WGS sequence"/>
</dbReference>
<feature type="transmembrane region" description="Helical" evidence="1">
    <location>
        <begin position="245"/>
        <end position="264"/>
    </location>
</feature>
<proteinExistence type="predicted"/>
<keyword evidence="1" id="KW-1133">Transmembrane helix</keyword>
<accession>A0A7X0PLE0</accession>
<feature type="domain" description="DUF3592" evidence="2">
    <location>
        <begin position="55"/>
        <end position="144"/>
    </location>
</feature>
<keyword evidence="1" id="KW-0812">Transmembrane</keyword>
<feature type="transmembrane region" description="Helical" evidence="1">
    <location>
        <begin position="452"/>
        <end position="472"/>
    </location>
</feature>
<sequence>MAMTTTLNRKNMPPRGWLVLGLFALPFAVVGLVFLFAAIVPTLYDGWRMQAWRPVPATLVDAALQTYRPGKGKVTYGVSATYHYTLGGVRYTGTRAAINAGPDDVAHFQYSLGKRLERAHQAREPVTAYVNPADPAQAVLDRSIRWPLLRLWSIFVVTFGGVGVGLMAWAWRNHRRGSRGEDLYPATAGGHVQGIAPEGGGSAGPISSLQKLETRLLAGFAVAALGMSVWLCLQVLPGAWQGRPAAAIVLVFPLITLGLLRALYRRRRMRLRFGDAQLALSLLPVRLGAPFTAQVDIRAPLRQTMRYSARLLCLRSRSLRMGDERHETEDLQWSASARAQVHAQGPGTVRLRWRLQVPAGLPTSDEPGVHWRLEILDEDDAHGYRAQFRVPVVAGAGVAVAAGGDGTQALVDDEGLVPGTDPLAGVCRLQPLPGGGVQITQPAGRMWRAQRVVILTGALIGVPLFLALAVLAPLPVRLGASLAAALLVAWALFAVGNRRTSTLSAQQGIRMERQLLGLRTAFTQRPAADVQGLAIRLAYRQSLGNGPGEEVYTLYARLRGGGSITLADSLSGKPAARQALHAAVRLSGYGHLQ</sequence>
<name>A0A7X0PLE0_9BURK</name>
<protein>
    <recommendedName>
        <fullName evidence="2">DUF3592 domain-containing protein</fullName>
    </recommendedName>
</protein>
<organism evidence="3 4">
    <name type="scientific">Acidovorax soli</name>
    <dbReference type="NCBI Taxonomy" id="592050"/>
    <lineage>
        <taxon>Bacteria</taxon>
        <taxon>Pseudomonadati</taxon>
        <taxon>Pseudomonadota</taxon>
        <taxon>Betaproteobacteria</taxon>
        <taxon>Burkholderiales</taxon>
        <taxon>Comamonadaceae</taxon>
        <taxon>Acidovorax</taxon>
    </lineage>
</organism>
<evidence type="ECO:0000256" key="1">
    <source>
        <dbReference type="SAM" id="Phobius"/>
    </source>
</evidence>
<dbReference type="EMBL" id="JACHLK010000028">
    <property type="protein sequence ID" value="MBB6564095.1"/>
    <property type="molecule type" value="Genomic_DNA"/>
</dbReference>
<feature type="transmembrane region" description="Helical" evidence="1">
    <location>
        <begin position="478"/>
        <end position="496"/>
    </location>
</feature>